<dbReference type="EMBL" id="FMHY01000002">
    <property type="protein sequence ID" value="SCL63222.1"/>
    <property type="molecule type" value="Genomic_DNA"/>
</dbReference>
<protein>
    <submittedName>
        <fullName evidence="2">Uncharacterized protein</fullName>
    </submittedName>
</protein>
<reference evidence="3" key="1">
    <citation type="submission" date="2016-06" db="EMBL/GenBank/DDBJ databases">
        <authorList>
            <person name="Varghese N."/>
            <person name="Submissions Spin"/>
        </authorList>
    </citation>
    <scope>NUCLEOTIDE SEQUENCE [LARGE SCALE GENOMIC DNA]</scope>
    <source>
        <strain evidence="3">DSM 44814</strain>
    </source>
</reference>
<keyword evidence="3" id="KW-1185">Reference proteome</keyword>
<evidence type="ECO:0000256" key="1">
    <source>
        <dbReference type="SAM" id="MobiDB-lite"/>
    </source>
</evidence>
<proteinExistence type="predicted"/>
<feature type="compositionally biased region" description="Polar residues" evidence="1">
    <location>
        <begin position="11"/>
        <end position="23"/>
    </location>
</feature>
<dbReference type="STRING" id="227316.GA0070604_4925"/>
<dbReference type="Proteomes" id="UP000199696">
    <property type="component" value="Unassembled WGS sequence"/>
</dbReference>
<dbReference type="NCBIfam" id="NF041725">
    <property type="entry name" value="phane_AmcA_5"/>
    <property type="match status" value="1"/>
</dbReference>
<organism evidence="2 3">
    <name type="scientific">Micromonospora eburnea</name>
    <dbReference type="NCBI Taxonomy" id="227316"/>
    <lineage>
        <taxon>Bacteria</taxon>
        <taxon>Bacillati</taxon>
        <taxon>Actinomycetota</taxon>
        <taxon>Actinomycetes</taxon>
        <taxon>Micromonosporales</taxon>
        <taxon>Micromonosporaceae</taxon>
        <taxon>Micromonospora</taxon>
    </lineage>
</organism>
<dbReference type="RefSeq" id="WP_091123201.1">
    <property type="nucleotide sequence ID" value="NZ_FMHY01000002.1"/>
</dbReference>
<sequence>MTLYASRHAFANTTGTPHPSTPASARAATGRATVLPADPPLLTHVWQRMFAQRTGVSGQR</sequence>
<evidence type="ECO:0000313" key="3">
    <source>
        <dbReference type="Proteomes" id="UP000199696"/>
    </source>
</evidence>
<feature type="region of interest" description="Disordered" evidence="1">
    <location>
        <begin position="1"/>
        <end position="29"/>
    </location>
</feature>
<dbReference type="OrthoDB" id="3398249at2"/>
<evidence type="ECO:0000313" key="2">
    <source>
        <dbReference type="EMBL" id="SCL63222.1"/>
    </source>
</evidence>
<name>A0A1C6VA30_9ACTN</name>
<gene>
    <name evidence="2" type="ORF">GA0070604_4925</name>
</gene>
<dbReference type="AlphaFoldDB" id="A0A1C6VA30"/>
<accession>A0A1C6VA30</accession>